<sequence length="78" mass="9056">ACFHGIRRSKKSPVLDQALRIIKDFRYFDETLPTISIVHYLCLSFYADQSIAMVSNVRIGKHYGFIRSLRALYSRMVA</sequence>
<name>A0A2T2WD11_9FIRM</name>
<accession>A0A2T2WD11</accession>
<reference evidence="1 2" key="1">
    <citation type="journal article" date="2014" name="BMC Genomics">
        <title>Comparison of environmental and isolate Sulfobacillus genomes reveals diverse carbon, sulfur, nitrogen, and hydrogen metabolisms.</title>
        <authorList>
            <person name="Justice N.B."/>
            <person name="Norman A."/>
            <person name="Brown C.T."/>
            <person name="Singh A."/>
            <person name="Thomas B.C."/>
            <person name="Banfield J.F."/>
        </authorList>
    </citation>
    <scope>NUCLEOTIDE SEQUENCE [LARGE SCALE GENOMIC DNA]</scope>
    <source>
        <strain evidence="1">AMDSBA3</strain>
    </source>
</reference>
<evidence type="ECO:0000313" key="1">
    <source>
        <dbReference type="EMBL" id="PSR20134.1"/>
    </source>
</evidence>
<organism evidence="1 2">
    <name type="scientific">Sulfobacillus acidophilus</name>
    <dbReference type="NCBI Taxonomy" id="53633"/>
    <lineage>
        <taxon>Bacteria</taxon>
        <taxon>Bacillati</taxon>
        <taxon>Bacillota</taxon>
        <taxon>Clostridia</taxon>
        <taxon>Eubacteriales</taxon>
        <taxon>Clostridiales Family XVII. Incertae Sedis</taxon>
        <taxon>Sulfobacillus</taxon>
    </lineage>
</organism>
<proteinExistence type="predicted"/>
<feature type="non-terminal residue" evidence="1">
    <location>
        <position position="1"/>
    </location>
</feature>
<dbReference type="AlphaFoldDB" id="A0A2T2WD11"/>
<dbReference type="EMBL" id="PXYV01000083">
    <property type="protein sequence ID" value="PSR20134.1"/>
    <property type="molecule type" value="Genomic_DNA"/>
</dbReference>
<protein>
    <submittedName>
        <fullName evidence="1">Uncharacterized protein</fullName>
    </submittedName>
</protein>
<dbReference type="Proteomes" id="UP000241848">
    <property type="component" value="Unassembled WGS sequence"/>
</dbReference>
<evidence type="ECO:0000313" key="2">
    <source>
        <dbReference type="Proteomes" id="UP000241848"/>
    </source>
</evidence>
<gene>
    <name evidence="1" type="ORF">C7B45_16305</name>
</gene>
<comment type="caution">
    <text evidence="1">The sequence shown here is derived from an EMBL/GenBank/DDBJ whole genome shotgun (WGS) entry which is preliminary data.</text>
</comment>